<evidence type="ECO:0000313" key="2">
    <source>
        <dbReference type="Proteomes" id="UP000006898"/>
    </source>
</evidence>
<dbReference type="eggNOG" id="COG1662">
    <property type="taxonomic scope" value="Bacteria"/>
</dbReference>
<evidence type="ECO:0000313" key="1">
    <source>
        <dbReference type="EMBL" id="CBE67900.1"/>
    </source>
</evidence>
<name>D5MM14_METO1</name>
<dbReference type="STRING" id="671143.DAMO_0839"/>
<organism evidence="1 2">
    <name type="scientific">Methylomirabilis oxygeniifera</name>
    <dbReference type="NCBI Taxonomy" id="671143"/>
    <lineage>
        <taxon>Bacteria</taxon>
        <taxon>Candidatus Methylomirabilota</taxon>
        <taxon>Candidatus Methylomirabilia</taxon>
        <taxon>Candidatus Methylomirabilales</taxon>
        <taxon>Candidatus Methylomirabilaceae</taxon>
        <taxon>Candidatus Methylomirabilis</taxon>
    </lineage>
</organism>
<protein>
    <recommendedName>
        <fullName evidence="3">Transposase</fullName>
    </recommendedName>
</protein>
<accession>D5MM14</accession>
<gene>
    <name evidence="1" type="ORF">DAMO_0839</name>
</gene>
<dbReference type="EMBL" id="FP565575">
    <property type="protein sequence ID" value="CBE67900.1"/>
    <property type="molecule type" value="Genomic_DNA"/>
</dbReference>
<dbReference type="PATRIC" id="fig|671143.5.peg.728"/>
<dbReference type="KEGG" id="mox:DAMO_0839"/>
<reference evidence="1 2" key="1">
    <citation type="journal article" date="2010" name="Nature">
        <title>Nitrite-driven anaerobic methane oxidation by oxygenic bacteria.</title>
        <authorList>
            <person name="Ettwig K.F."/>
            <person name="Butler M.K."/>
            <person name="Le Paslier D."/>
            <person name="Pelletier E."/>
            <person name="Mangenot S."/>
            <person name="Kuypers M.M.M."/>
            <person name="Schreiber F."/>
            <person name="Dutilh B.E."/>
            <person name="Zedelius J."/>
            <person name="de Beer D."/>
            <person name="Gloerich J."/>
            <person name="Wessels H.J.C.T."/>
            <person name="van Allen T."/>
            <person name="Luesken F."/>
            <person name="Wu M."/>
            <person name="van de Pas-Schoonen K.T."/>
            <person name="Op den Camp H.J.M."/>
            <person name="Janssen-Megens E.M."/>
            <person name="Francoijs K-J."/>
            <person name="Stunnenberg H."/>
            <person name="Weissenbach J."/>
            <person name="Jetten M.S.M."/>
            <person name="Strous M."/>
        </authorList>
    </citation>
    <scope>NUCLEOTIDE SEQUENCE [LARGE SCALE GENOMIC DNA]</scope>
</reference>
<dbReference type="Proteomes" id="UP000006898">
    <property type="component" value="Chromosome"/>
</dbReference>
<dbReference type="AlphaFoldDB" id="D5MM14"/>
<dbReference type="HOGENOM" id="CLU_054009_0_0_0"/>
<sequence>MFQHHFPLDMLDRSSYILSMNRLSKDKRAQVVAALVEGNSIRSTVRMTGVAKGTVLKLLADLGAACSEYQRRTLVNLRCKRIQCDEIWSFCYAKEKNVPEHMKGKPGVGDVWTWAAMDADSKLMISWLVGERDAGYAAEFINDLATRLATRVQLTTDGLKMYLTAIEGAFGADVDYAQLVKLFGEAPEQQQRRYSPPQCTGCQKNRIEGNPDPRHVSTSFVERQNLTMRMSMRRFTRLTNAFSKKVENLEAAVALHFMWYNFGRVHQTLRVTPAMQAGVTDHVWSLEEIVGLLDSN</sequence>
<evidence type="ECO:0008006" key="3">
    <source>
        <dbReference type="Google" id="ProtNLM"/>
    </source>
</evidence>
<proteinExistence type="predicted"/>